<protein>
    <recommendedName>
        <fullName evidence="3">Protein sip-5</fullName>
    </recommendedName>
</protein>
<dbReference type="EMBL" id="JBHTIH010000003">
    <property type="protein sequence ID" value="MFD0738865.1"/>
    <property type="molecule type" value="Genomic_DNA"/>
</dbReference>
<evidence type="ECO:0000313" key="2">
    <source>
        <dbReference type="Proteomes" id="UP001597090"/>
    </source>
</evidence>
<dbReference type="Proteomes" id="UP001597090">
    <property type="component" value="Unassembled WGS sequence"/>
</dbReference>
<name>A0ABW2YMH8_9GAMM</name>
<evidence type="ECO:0008006" key="3">
    <source>
        <dbReference type="Google" id="ProtNLM"/>
    </source>
</evidence>
<reference evidence="2" key="1">
    <citation type="journal article" date="2019" name="Int. J. Syst. Evol. Microbiol.">
        <title>The Global Catalogue of Microorganisms (GCM) 10K type strain sequencing project: providing services to taxonomists for standard genome sequencing and annotation.</title>
        <authorList>
            <consortium name="The Broad Institute Genomics Platform"/>
            <consortium name="The Broad Institute Genome Sequencing Center for Infectious Disease"/>
            <person name="Wu L."/>
            <person name="Ma J."/>
        </authorList>
    </citation>
    <scope>NUCLEOTIDE SEQUENCE [LARGE SCALE GENOMIC DNA]</scope>
    <source>
        <strain evidence="2">CCUG 55491</strain>
    </source>
</reference>
<gene>
    <name evidence="1" type="ORF">ACFQZQ_06180</name>
</gene>
<dbReference type="RefSeq" id="WP_386811883.1">
    <property type="nucleotide sequence ID" value="NZ_JBHTIH010000003.1"/>
</dbReference>
<accession>A0ABW2YMH8</accession>
<sequence>MSFDKLINKVTQAENALEARERRVSDSMDRFKVAWRAGWTPGRIVIAGLVTGFLVGRAEPLRSAARGGGLVQVVTMLSGLFAGGSAQVAAGEAQHAARNAEQVADAVAPGSLPGGPLDAQAREADALAREAADVHAARSAFASTDS</sequence>
<keyword evidence="2" id="KW-1185">Reference proteome</keyword>
<organism evidence="1 2">
    <name type="scientific">Lysobacter koreensis</name>
    <dbReference type="NCBI Taxonomy" id="266122"/>
    <lineage>
        <taxon>Bacteria</taxon>
        <taxon>Pseudomonadati</taxon>
        <taxon>Pseudomonadota</taxon>
        <taxon>Gammaproteobacteria</taxon>
        <taxon>Lysobacterales</taxon>
        <taxon>Lysobacteraceae</taxon>
        <taxon>Lysobacter</taxon>
    </lineage>
</organism>
<proteinExistence type="predicted"/>
<evidence type="ECO:0000313" key="1">
    <source>
        <dbReference type="EMBL" id="MFD0738865.1"/>
    </source>
</evidence>
<comment type="caution">
    <text evidence="1">The sequence shown here is derived from an EMBL/GenBank/DDBJ whole genome shotgun (WGS) entry which is preliminary data.</text>
</comment>